<feature type="signal peptide" evidence="6">
    <location>
        <begin position="1"/>
        <end position="20"/>
    </location>
</feature>
<evidence type="ECO:0000256" key="1">
    <source>
        <dbReference type="ARBA" id="ARBA00004442"/>
    </source>
</evidence>
<dbReference type="GO" id="GO:0009279">
    <property type="term" value="C:cell outer membrane"/>
    <property type="evidence" value="ECO:0007669"/>
    <property type="project" value="UniProtKB-SubCell"/>
</dbReference>
<proteinExistence type="inferred from homology"/>
<feature type="chain" id="PRO_5018315497" evidence="6">
    <location>
        <begin position="21"/>
        <end position="463"/>
    </location>
</feature>
<comment type="subcellular location">
    <subcellularLocation>
        <location evidence="1">Cell outer membrane</location>
    </subcellularLocation>
</comment>
<feature type="domain" description="RagB/SusD" evidence="7">
    <location>
        <begin position="297"/>
        <end position="462"/>
    </location>
</feature>
<evidence type="ECO:0000259" key="8">
    <source>
        <dbReference type="Pfam" id="PF14322"/>
    </source>
</evidence>
<dbReference type="InterPro" id="IPR012944">
    <property type="entry name" value="SusD_RagB_dom"/>
</dbReference>
<evidence type="ECO:0000256" key="3">
    <source>
        <dbReference type="ARBA" id="ARBA00022729"/>
    </source>
</evidence>
<comment type="caution">
    <text evidence="9">The sequence shown here is derived from an EMBL/GenBank/DDBJ whole genome shotgun (WGS) entry which is preliminary data.</text>
</comment>
<evidence type="ECO:0000256" key="4">
    <source>
        <dbReference type="ARBA" id="ARBA00023136"/>
    </source>
</evidence>
<dbReference type="Proteomes" id="UP000271925">
    <property type="component" value="Unassembled WGS sequence"/>
</dbReference>
<dbReference type="AlphaFoldDB" id="A0A3P1BAR7"/>
<name>A0A3P1BAR7_9BACT</name>
<comment type="similarity">
    <text evidence="2">Belongs to the SusD family.</text>
</comment>
<evidence type="ECO:0000313" key="10">
    <source>
        <dbReference type="Proteomes" id="UP000271925"/>
    </source>
</evidence>
<protein>
    <submittedName>
        <fullName evidence="9">RagB/SusD family nutrient uptake outer membrane protein</fullName>
    </submittedName>
</protein>
<evidence type="ECO:0000256" key="6">
    <source>
        <dbReference type="SAM" id="SignalP"/>
    </source>
</evidence>
<sequence length="463" mass="51410">MMKKILTALLLIATASSCNSILEIEPLAQISSNQAFTDLNSAQGVVNGLYNNLQIVYQWRVQVISDVASDMSQQIDTWDALIAADEFNWGADNSEVEDLYTTLYRCIDISNSIIAYVPGMTIAQADKDDMMGQAYFVRGLAYFDLARFWGGVPNVYGTDGAVIKLTPSVGISQEDYAKRSTLRQTYDQAEKDLVEALAKLPETRATAVLSKAKATKPAARALLARYYLYNQQWANAEKYATDAIANKPLNTPFETIFKTKNSAETLFELQFNENDGQGIRQWYYPSSQNGRGGTALHDAMYAEMVANPADVRGTLVAKNTTANVYYPTKWSAAQNADNFQLLRMSEQYLIRAEARAEQNNVTGAADDLNAVRTRAGIAKTTASTKADLITAILQERKLEFVGEGQRWFDVIRRGLGMTVFSNVRRSKGSLPSYSIKVAGRQVLPFPSAEVRTNTNIQQNEVYR</sequence>
<dbReference type="EMBL" id="RQJO01000016">
    <property type="protein sequence ID" value="RRA98109.1"/>
    <property type="molecule type" value="Genomic_DNA"/>
</dbReference>
<dbReference type="InterPro" id="IPR011990">
    <property type="entry name" value="TPR-like_helical_dom_sf"/>
</dbReference>
<dbReference type="PROSITE" id="PS51257">
    <property type="entry name" value="PROKAR_LIPOPROTEIN"/>
    <property type="match status" value="1"/>
</dbReference>
<dbReference type="CDD" id="cd08977">
    <property type="entry name" value="SusD"/>
    <property type="match status" value="1"/>
</dbReference>
<evidence type="ECO:0000259" key="7">
    <source>
        <dbReference type="Pfam" id="PF07980"/>
    </source>
</evidence>
<keyword evidence="4" id="KW-0472">Membrane</keyword>
<evidence type="ECO:0000256" key="2">
    <source>
        <dbReference type="ARBA" id="ARBA00006275"/>
    </source>
</evidence>
<dbReference type="SUPFAM" id="SSF48452">
    <property type="entry name" value="TPR-like"/>
    <property type="match status" value="1"/>
</dbReference>
<evidence type="ECO:0000313" key="9">
    <source>
        <dbReference type="EMBL" id="RRA98109.1"/>
    </source>
</evidence>
<reference evidence="9 10" key="1">
    <citation type="submission" date="2018-11" db="EMBL/GenBank/DDBJ databases">
        <authorList>
            <person name="Zhou Z."/>
            <person name="Wang G."/>
        </authorList>
    </citation>
    <scope>NUCLEOTIDE SEQUENCE [LARGE SCALE GENOMIC DNA]</scope>
    <source>
        <strain evidence="9 10">KCTC52004</strain>
    </source>
</reference>
<dbReference type="InterPro" id="IPR033985">
    <property type="entry name" value="SusD-like_N"/>
</dbReference>
<keyword evidence="10" id="KW-1185">Reference proteome</keyword>
<evidence type="ECO:0000256" key="5">
    <source>
        <dbReference type="ARBA" id="ARBA00023237"/>
    </source>
</evidence>
<keyword evidence="3 6" id="KW-0732">Signal</keyword>
<dbReference type="OrthoDB" id="621570at2"/>
<dbReference type="Pfam" id="PF07980">
    <property type="entry name" value="SusD_RagB"/>
    <property type="match status" value="1"/>
</dbReference>
<gene>
    <name evidence="9" type="ORF">EHT25_31055</name>
</gene>
<feature type="domain" description="SusD-like N-terminal" evidence="8">
    <location>
        <begin position="45"/>
        <end position="228"/>
    </location>
</feature>
<organism evidence="9 10">
    <name type="scientific">Larkinella rosea</name>
    <dbReference type="NCBI Taxonomy" id="2025312"/>
    <lineage>
        <taxon>Bacteria</taxon>
        <taxon>Pseudomonadati</taxon>
        <taxon>Bacteroidota</taxon>
        <taxon>Cytophagia</taxon>
        <taxon>Cytophagales</taxon>
        <taxon>Spirosomataceae</taxon>
        <taxon>Larkinella</taxon>
    </lineage>
</organism>
<accession>A0A3P1BAR7</accession>
<dbReference type="Gene3D" id="1.25.40.390">
    <property type="match status" value="1"/>
</dbReference>
<dbReference type="RefSeq" id="WP_124879349.1">
    <property type="nucleotide sequence ID" value="NZ_RQJO01000016.1"/>
</dbReference>
<keyword evidence="5" id="KW-0998">Cell outer membrane</keyword>
<dbReference type="Pfam" id="PF14322">
    <property type="entry name" value="SusD-like_3"/>
    <property type="match status" value="1"/>
</dbReference>